<dbReference type="PROSITE" id="PS51186">
    <property type="entry name" value="GNAT"/>
    <property type="match status" value="1"/>
</dbReference>
<feature type="domain" description="N-acetyltransferase" evidence="1">
    <location>
        <begin position="1"/>
        <end position="148"/>
    </location>
</feature>
<gene>
    <name evidence="2" type="ORF">SAMN02982927_01759</name>
</gene>
<protein>
    <submittedName>
        <fullName evidence="2">Ribosomal protein S18 acetylase RimI</fullName>
    </submittedName>
</protein>
<dbReference type="RefSeq" id="WP_093672066.1">
    <property type="nucleotide sequence ID" value="NZ_FOOY01000010.1"/>
</dbReference>
<dbReference type="GO" id="GO:0005840">
    <property type="term" value="C:ribosome"/>
    <property type="evidence" value="ECO:0007669"/>
    <property type="project" value="UniProtKB-KW"/>
</dbReference>
<dbReference type="Pfam" id="PF13508">
    <property type="entry name" value="Acetyltransf_7"/>
    <property type="match status" value="1"/>
</dbReference>
<organism evidence="2 3">
    <name type="scientific">Sporolactobacillus nakayamae</name>
    <dbReference type="NCBI Taxonomy" id="269670"/>
    <lineage>
        <taxon>Bacteria</taxon>
        <taxon>Bacillati</taxon>
        <taxon>Bacillota</taxon>
        <taxon>Bacilli</taxon>
        <taxon>Bacillales</taxon>
        <taxon>Sporolactobacillaceae</taxon>
        <taxon>Sporolactobacillus</taxon>
    </lineage>
</organism>
<evidence type="ECO:0000313" key="2">
    <source>
        <dbReference type="EMBL" id="SFG44613.1"/>
    </source>
</evidence>
<dbReference type="AlphaFoldDB" id="A0A1I2RX15"/>
<evidence type="ECO:0000313" key="3">
    <source>
        <dbReference type="Proteomes" id="UP000198752"/>
    </source>
</evidence>
<dbReference type="Gene3D" id="3.40.630.30">
    <property type="match status" value="1"/>
</dbReference>
<dbReference type="OrthoDB" id="1821130at2"/>
<dbReference type="STRING" id="269670.SAMN02982927_01759"/>
<dbReference type="GO" id="GO:0016747">
    <property type="term" value="F:acyltransferase activity, transferring groups other than amino-acyl groups"/>
    <property type="evidence" value="ECO:0007669"/>
    <property type="project" value="InterPro"/>
</dbReference>
<dbReference type="InterPro" id="IPR016181">
    <property type="entry name" value="Acyl_CoA_acyltransferase"/>
</dbReference>
<keyword evidence="2" id="KW-0689">Ribosomal protein</keyword>
<dbReference type="InterPro" id="IPR000182">
    <property type="entry name" value="GNAT_dom"/>
</dbReference>
<reference evidence="3" key="1">
    <citation type="submission" date="2016-10" db="EMBL/GenBank/DDBJ databases">
        <authorList>
            <person name="Varghese N."/>
            <person name="Submissions S."/>
        </authorList>
    </citation>
    <scope>NUCLEOTIDE SEQUENCE [LARGE SCALE GENOMIC DNA]</scope>
    <source>
        <strain evidence="3">ATCC 700379</strain>
    </source>
</reference>
<accession>A0A1I2RX15</accession>
<keyword evidence="2" id="KW-0687">Ribonucleoprotein</keyword>
<dbReference type="EMBL" id="FOOY01000010">
    <property type="protein sequence ID" value="SFG44613.1"/>
    <property type="molecule type" value="Genomic_DNA"/>
</dbReference>
<evidence type="ECO:0000259" key="1">
    <source>
        <dbReference type="PROSITE" id="PS51186"/>
    </source>
</evidence>
<dbReference type="CDD" id="cd04301">
    <property type="entry name" value="NAT_SF"/>
    <property type="match status" value="1"/>
</dbReference>
<dbReference type="SUPFAM" id="SSF55729">
    <property type="entry name" value="Acyl-CoA N-acyltransferases (Nat)"/>
    <property type="match status" value="1"/>
</dbReference>
<proteinExistence type="predicted"/>
<keyword evidence="3" id="KW-1185">Reference proteome</keyword>
<sequence length="193" mass="22697">MLIREYRTDDEEGWLRCRVLSFLHTAYYDNVLQEKETYDHPSIELVAVESGKIVGLIDIECEEEIKTVCAECSSLGGMIWHLAVHPDFQCQGIGQQLLLEAEKRLKAQTIDQLEAYTRDDEWVNRWYQKNGFHQVNHYLHVIMENNELNGIIESSLKKLRPISCFAHYTGEEENTIKNKFSRVHECRCYRKDI</sequence>
<name>A0A1I2RX15_9BACL</name>
<dbReference type="Proteomes" id="UP000198752">
    <property type="component" value="Unassembled WGS sequence"/>
</dbReference>